<feature type="domain" description="Myb/SANT-like" evidence="1">
    <location>
        <begin position="17"/>
        <end position="103"/>
    </location>
</feature>
<sequence length="233" mass="26376">MDGHLEGLGGANGMAAWTSPMSTFMLKYLANVVASGAKTTKGFKKSCQKEKFTTLLTSEQMKNHLKTWQRKWSKITKLKSLSASRFDKDNYIVTLDDEYYNNHDHKADPEYLNKPLENYDEMETIFRNSMATDKFAKDSSVALGTEDGDTEEGARNDDGLIGAFNKAGDKLAIAITQVAKSQNELPEDLFDKISMYYAHLVANPLIAKAFYGLPFDRKLHWMAMFVSERFHGW</sequence>
<evidence type="ECO:0000313" key="2">
    <source>
        <dbReference type="EMBL" id="TKV95009.1"/>
    </source>
</evidence>
<dbReference type="PANTHER" id="PTHR47865:SF1">
    <property type="entry name" value="OS08G0106700 PROTEIN"/>
    <property type="match status" value="1"/>
</dbReference>
<dbReference type="Pfam" id="PF12776">
    <property type="entry name" value="Myb_DNA-bind_3"/>
    <property type="match status" value="1"/>
</dbReference>
<dbReference type="OMA" id="ANGMAAW"/>
<dbReference type="Proteomes" id="UP000298652">
    <property type="component" value="Chromosome 9"/>
</dbReference>
<protein>
    <recommendedName>
        <fullName evidence="1">Myb/SANT-like domain-containing protein</fullName>
    </recommendedName>
</protein>
<accession>A0A4U6T0N3</accession>
<proteinExistence type="predicted"/>
<organism evidence="2 3">
    <name type="scientific">Setaria viridis</name>
    <name type="common">Green bristlegrass</name>
    <name type="synonym">Setaria italica subsp. viridis</name>
    <dbReference type="NCBI Taxonomy" id="4556"/>
    <lineage>
        <taxon>Eukaryota</taxon>
        <taxon>Viridiplantae</taxon>
        <taxon>Streptophyta</taxon>
        <taxon>Embryophyta</taxon>
        <taxon>Tracheophyta</taxon>
        <taxon>Spermatophyta</taxon>
        <taxon>Magnoliopsida</taxon>
        <taxon>Liliopsida</taxon>
        <taxon>Poales</taxon>
        <taxon>Poaceae</taxon>
        <taxon>PACMAD clade</taxon>
        <taxon>Panicoideae</taxon>
        <taxon>Panicodae</taxon>
        <taxon>Paniceae</taxon>
        <taxon>Cenchrinae</taxon>
        <taxon>Setaria</taxon>
    </lineage>
</organism>
<evidence type="ECO:0000313" key="3">
    <source>
        <dbReference type="Proteomes" id="UP000298652"/>
    </source>
</evidence>
<reference evidence="2" key="1">
    <citation type="submission" date="2019-03" db="EMBL/GenBank/DDBJ databases">
        <title>WGS assembly of Setaria viridis.</title>
        <authorList>
            <person name="Huang P."/>
            <person name="Jenkins J."/>
            <person name="Grimwood J."/>
            <person name="Barry K."/>
            <person name="Healey A."/>
            <person name="Mamidi S."/>
            <person name="Sreedasyam A."/>
            <person name="Shu S."/>
            <person name="Feldman M."/>
            <person name="Wu J."/>
            <person name="Yu Y."/>
            <person name="Chen C."/>
            <person name="Johnson J."/>
            <person name="Rokhsar D."/>
            <person name="Baxter I."/>
            <person name="Schmutz J."/>
            <person name="Brutnell T."/>
            <person name="Kellogg E."/>
        </authorList>
    </citation>
    <scope>NUCLEOTIDE SEQUENCE [LARGE SCALE GENOMIC DNA]</scope>
</reference>
<dbReference type="InterPro" id="IPR024752">
    <property type="entry name" value="Myb/SANT-like_dom"/>
</dbReference>
<dbReference type="EMBL" id="CM016560">
    <property type="protein sequence ID" value="TKV95009.1"/>
    <property type="molecule type" value="Genomic_DNA"/>
</dbReference>
<dbReference type="Gramene" id="TKV95009">
    <property type="protein sequence ID" value="TKV95009"/>
    <property type="gene ID" value="SEVIR_9G334000v2"/>
</dbReference>
<name>A0A4U6T0N3_SETVI</name>
<dbReference type="AlphaFoldDB" id="A0A4U6T0N3"/>
<keyword evidence="3" id="KW-1185">Reference proteome</keyword>
<dbReference type="PANTHER" id="PTHR47865">
    <property type="entry name" value="OS05G0580550 PROTEIN"/>
    <property type="match status" value="1"/>
</dbReference>
<evidence type="ECO:0000259" key="1">
    <source>
        <dbReference type="Pfam" id="PF12776"/>
    </source>
</evidence>
<gene>
    <name evidence="2" type="ORF">SEVIR_9G334000v2</name>
</gene>